<dbReference type="AlphaFoldDB" id="A0A382SG41"/>
<dbReference type="EMBL" id="UINC01128835">
    <property type="protein sequence ID" value="SVD08836.1"/>
    <property type="molecule type" value="Genomic_DNA"/>
</dbReference>
<accession>A0A382SG41</accession>
<dbReference type="SUPFAM" id="SSF53649">
    <property type="entry name" value="Alkaline phosphatase-like"/>
    <property type="match status" value="1"/>
</dbReference>
<protein>
    <submittedName>
        <fullName evidence="1">Uncharacterized protein</fullName>
    </submittedName>
</protein>
<sequence>MASRDLCQLIDAFNSGELLRPAADTMNLVDLANAIAFLAGAGDLNLTSGARRLIDLIGPSTHLVFILADGFGMNLVEEMDNEAFIPTQLSMELQTVFPSTTSAALTTLATAKWPGTHAVLGWFLYLPVIDAV</sequence>
<name>A0A382SG41_9ZZZZ</name>
<dbReference type="InterPro" id="IPR017850">
    <property type="entry name" value="Alkaline_phosphatase_core_sf"/>
</dbReference>
<feature type="non-terminal residue" evidence="1">
    <location>
        <position position="132"/>
    </location>
</feature>
<proteinExistence type="predicted"/>
<gene>
    <name evidence="1" type="ORF">METZ01_LOCUS361690</name>
</gene>
<reference evidence="1" key="1">
    <citation type="submission" date="2018-05" db="EMBL/GenBank/DDBJ databases">
        <authorList>
            <person name="Lanie J.A."/>
            <person name="Ng W.-L."/>
            <person name="Kazmierczak K.M."/>
            <person name="Andrzejewski T.M."/>
            <person name="Davidsen T.M."/>
            <person name="Wayne K.J."/>
            <person name="Tettelin H."/>
            <person name="Glass J.I."/>
            <person name="Rusch D."/>
            <person name="Podicherti R."/>
            <person name="Tsui H.-C.T."/>
            <person name="Winkler M.E."/>
        </authorList>
    </citation>
    <scope>NUCLEOTIDE SEQUENCE</scope>
</reference>
<evidence type="ECO:0000313" key="1">
    <source>
        <dbReference type="EMBL" id="SVD08836.1"/>
    </source>
</evidence>
<dbReference type="Pfam" id="PF01663">
    <property type="entry name" value="Phosphodiest"/>
    <property type="match status" value="1"/>
</dbReference>
<dbReference type="Gene3D" id="3.40.720.10">
    <property type="entry name" value="Alkaline Phosphatase, subunit A"/>
    <property type="match status" value="1"/>
</dbReference>
<dbReference type="InterPro" id="IPR002591">
    <property type="entry name" value="Phosphodiest/P_Trfase"/>
</dbReference>
<organism evidence="1">
    <name type="scientific">marine metagenome</name>
    <dbReference type="NCBI Taxonomy" id="408172"/>
    <lineage>
        <taxon>unclassified sequences</taxon>
        <taxon>metagenomes</taxon>
        <taxon>ecological metagenomes</taxon>
    </lineage>
</organism>